<accession>A0A085G0M7</accession>
<dbReference type="EMBL" id="JMPJ01000076">
    <property type="protein sequence ID" value="KFC77272.1"/>
    <property type="molecule type" value="Genomic_DNA"/>
</dbReference>
<dbReference type="STRING" id="910964.GEAM_4398"/>
<keyword evidence="2" id="KW-1185">Reference proteome</keyword>
<dbReference type="InterPro" id="IPR059220">
    <property type="entry name" value="AbiEi"/>
</dbReference>
<dbReference type="OrthoDB" id="3235173at2"/>
<sequence length="177" mass="20271">MDKLTAIAKLDEFSRNGRYVFQLRDFEKIFPEESPRALKESIKRLVDKQILTRAVKGVYVYERGAKDSYILEHIVKAMRRGEYSYVSLESALSQYGVISQIPMGRLTAMTTGRSGEYETPWGVIELTHTERSVNDILSGTVETKSPIKFAKKETAVRDLLRVGRNTHLMDTTEREYG</sequence>
<dbReference type="Proteomes" id="UP000028640">
    <property type="component" value="Unassembled WGS sequence"/>
</dbReference>
<dbReference type="eggNOG" id="COG5340">
    <property type="taxonomic scope" value="Bacteria"/>
</dbReference>
<reference evidence="1 2" key="1">
    <citation type="submission" date="2014-05" db="EMBL/GenBank/DDBJ databases">
        <title>ATOL: Assembling a taxonomically balanced genome-scale reconstruction of the evolutionary history of the Enterobacteriaceae.</title>
        <authorList>
            <person name="Plunkett G.III."/>
            <person name="Neeno-Eckwall E.C."/>
            <person name="Glasner J.D."/>
            <person name="Perna N.T."/>
        </authorList>
    </citation>
    <scope>NUCLEOTIDE SEQUENCE [LARGE SCALE GENOMIC DNA]</scope>
    <source>
        <strain evidence="1 2">ATCC 33852</strain>
    </source>
</reference>
<protein>
    <recommendedName>
        <fullName evidence="3">S-adenosylhomocysteine hydrolase</fullName>
    </recommendedName>
</protein>
<dbReference type="AlphaFoldDB" id="A0A085G0M7"/>
<proteinExistence type="predicted"/>
<name>A0A085G0M7_EWIA3</name>
<dbReference type="NCBIfam" id="NF047376">
    <property type="entry name" value="TAA_AbiEi"/>
    <property type="match status" value="1"/>
</dbReference>
<organism evidence="1 2">
    <name type="scientific">Ewingella americana (strain ATCC 33852 / DSM 4580 / CCUG 14506 / JCM 5911 / LMG 7869 / NCTC 12157 / CDC 1468-78)</name>
    <dbReference type="NCBI Taxonomy" id="910964"/>
    <lineage>
        <taxon>Bacteria</taxon>
        <taxon>Pseudomonadati</taxon>
        <taxon>Pseudomonadota</taxon>
        <taxon>Gammaproteobacteria</taxon>
        <taxon>Enterobacterales</taxon>
        <taxon>Yersiniaceae</taxon>
        <taxon>Ewingella</taxon>
    </lineage>
</organism>
<evidence type="ECO:0008006" key="3">
    <source>
        <dbReference type="Google" id="ProtNLM"/>
    </source>
</evidence>
<evidence type="ECO:0000313" key="1">
    <source>
        <dbReference type="EMBL" id="KFC77272.1"/>
    </source>
</evidence>
<dbReference type="RefSeq" id="WP_034796161.1">
    <property type="nucleotide sequence ID" value="NZ_JMPJ01000076.1"/>
</dbReference>
<comment type="caution">
    <text evidence="1">The sequence shown here is derived from an EMBL/GenBank/DDBJ whole genome shotgun (WGS) entry which is preliminary data.</text>
</comment>
<evidence type="ECO:0000313" key="2">
    <source>
        <dbReference type="Proteomes" id="UP000028640"/>
    </source>
</evidence>
<gene>
    <name evidence="1" type="ORF">GEAM_4398</name>
</gene>
<dbReference type="GeneID" id="78382211"/>